<dbReference type="Pfam" id="PF09349">
    <property type="entry name" value="OHCU_decarbox"/>
    <property type="match status" value="1"/>
</dbReference>
<dbReference type="PANTHER" id="PTHR37987:SF1">
    <property type="entry name" value="OXO-4-HYDROXY-4-CARBOXY-5-UREIDOIMIDAZOLINE DECARBOXYLASE DOMAIN-CONTAINING PROTEIN"/>
    <property type="match status" value="1"/>
</dbReference>
<dbReference type="GO" id="GO:0006144">
    <property type="term" value="P:purine nucleobase metabolic process"/>
    <property type="evidence" value="ECO:0007669"/>
    <property type="project" value="UniProtKB-KW"/>
</dbReference>
<dbReference type="OrthoDB" id="5398391at2759"/>
<comment type="caution">
    <text evidence="3">The sequence shown here is derived from an EMBL/GenBank/DDBJ whole genome shotgun (WGS) entry which is preliminary data.</text>
</comment>
<dbReference type="Gene3D" id="1.10.3330.10">
    <property type="entry name" value="Oxo-4-hydroxy-4-carboxy-5-ureidoimidazoline decarboxylase"/>
    <property type="match status" value="1"/>
</dbReference>
<dbReference type="InterPro" id="IPR036778">
    <property type="entry name" value="OHCU_decarboxylase_sf"/>
</dbReference>
<dbReference type="SUPFAM" id="SSF158694">
    <property type="entry name" value="UraD-Like"/>
    <property type="match status" value="1"/>
</dbReference>
<dbReference type="AlphaFoldDB" id="A0A4S4LFY4"/>
<protein>
    <recommendedName>
        <fullName evidence="2">Oxo-4-hydroxy-4-carboxy-5-ureidoimidazoline decarboxylase domain-containing protein</fullName>
    </recommendedName>
</protein>
<keyword evidence="4" id="KW-1185">Reference proteome</keyword>
<keyword evidence="1" id="KW-0659">Purine metabolism</keyword>
<gene>
    <name evidence="3" type="ORF">EW145_g1118</name>
</gene>
<feature type="domain" description="Oxo-4-hydroxy-4-carboxy-5-ureidoimidazoline decarboxylase" evidence="2">
    <location>
        <begin position="32"/>
        <end position="173"/>
    </location>
</feature>
<accession>A0A4S4LFY4</accession>
<evidence type="ECO:0000259" key="2">
    <source>
        <dbReference type="Pfam" id="PF09349"/>
    </source>
</evidence>
<evidence type="ECO:0000313" key="4">
    <source>
        <dbReference type="Proteomes" id="UP000308199"/>
    </source>
</evidence>
<dbReference type="PANTHER" id="PTHR37987">
    <property type="entry name" value="CHROMOSOME 9, WHOLE GENOME SHOTGUN SEQUENCE"/>
    <property type="match status" value="1"/>
</dbReference>
<organism evidence="3 4">
    <name type="scientific">Phellinidium pouzarii</name>
    <dbReference type="NCBI Taxonomy" id="167371"/>
    <lineage>
        <taxon>Eukaryota</taxon>
        <taxon>Fungi</taxon>
        <taxon>Dikarya</taxon>
        <taxon>Basidiomycota</taxon>
        <taxon>Agaricomycotina</taxon>
        <taxon>Agaricomycetes</taxon>
        <taxon>Hymenochaetales</taxon>
        <taxon>Hymenochaetaceae</taxon>
        <taxon>Phellinidium</taxon>
    </lineage>
</organism>
<dbReference type="InterPro" id="IPR018020">
    <property type="entry name" value="OHCU_decarboxylase"/>
</dbReference>
<name>A0A4S4LFY4_9AGAM</name>
<reference evidence="3 4" key="1">
    <citation type="submission" date="2019-02" db="EMBL/GenBank/DDBJ databases">
        <title>Genome sequencing of the rare red list fungi Phellinidium pouzarii.</title>
        <authorList>
            <person name="Buettner E."/>
            <person name="Kellner H."/>
        </authorList>
    </citation>
    <scope>NUCLEOTIDE SEQUENCE [LARGE SCALE GENOMIC DNA]</scope>
    <source>
        <strain evidence="3 4">DSM 108285</strain>
    </source>
</reference>
<evidence type="ECO:0000256" key="1">
    <source>
        <dbReference type="ARBA" id="ARBA00022631"/>
    </source>
</evidence>
<sequence>MTNSSQPLLPPLPDVLDSIRSLDPDPPSPLLTRALVGLFEASPVLDEVLYPELRQYLYDTKQEDLPGSYAEFVDSALHIIRVWDWENQAAFVCGHPRIGDVNGLSVLSAAEQGNSGQPSKSAIRAPTPPEVLARLAFLNAVYERRYPGLVYITFVNGRSRAQIKDEMEEKLESEGVLPAADDEYGLKNIVPQIVASDAWCKEVSRAVDDVGKIAKSRLDKLGII</sequence>
<evidence type="ECO:0000313" key="3">
    <source>
        <dbReference type="EMBL" id="THH10759.1"/>
    </source>
</evidence>
<dbReference type="Proteomes" id="UP000308199">
    <property type="component" value="Unassembled WGS sequence"/>
</dbReference>
<proteinExistence type="predicted"/>
<dbReference type="EMBL" id="SGPK01000028">
    <property type="protein sequence ID" value="THH10759.1"/>
    <property type="molecule type" value="Genomic_DNA"/>
</dbReference>